<gene>
    <name evidence="1" type="ORF">GF359_08140</name>
</gene>
<protein>
    <submittedName>
        <fullName evidence="1">Uncharacterized protein</fullName>
    </submittedName>
</protein>
<evidence type="ECO:0000313" key="1">
    <source>
        <dbReference type="EMBL" id="MBD3365170.1"/>
    </source>
</evidence>
<comment type="caution">
    <text evidence="1">The sequence shown here is derived from an EMBL/GenBank/DDBJ whole genome shotgun (WGS) entry which is preliminary data.</text>
</comment>
<evidence type="ECO:0000313" key="2">
    <source>
        <dbReference type="Proteomes" id="UP000630660"/>
    </source>
</evidence>
<proteinExistence type="predicted"/>
<reference evidence="1" key="1">
    <citation type="submission" date="2019-11" db="EMBL/GenBank/DDBJ databases">
        <title>Microbial mats filling the niche in hypersaline microbial mats.</title>
        <authorList>
            <person name="Wong H.L."/>
            <person name="Macleod F.I."/>
            <person name="White R.A. III"/>
            <person name="Burns B.P."/>
        </authorList>
    </citation>
    <scope>NUCLEOTIDE SEQUENCE</scope>
    <source>
        <strain evidence="1">Bin_327</strain>
    </source>
</reference>
<organism evidence="1 2">
    <name type="scientific">candidate division WOR-3 bacterium</name>
    <dbReference type="NCBI Taxonomy" id="2052148"/>
    <lineage>
        <taxon>Bacteria</taxon>
        <taxon>Bacteria division WOR-3</taxon>
    </lineage>
</organism>
<dbReference type="Proteomes" id="UP000630660">
    <property type="component" value="Unassembled WGS sequence"/>
</dbReference>
<name>A0A9D5KBR9_UNCW3</name>
<dbReference type="AlphaFoldDB" id="A0A9D5KBR9"/>
<sequence>MSNDERLQLCDREFLFSYFVKSPVRFACQRIFSRFATPTIIPVHQTFAVDIFDRPEGGVMFPTGKVLHESSLWSLSETGEYHFLRITSPMEVVGALEAIISVRRSRIKVFVDTPWTGQESFSTAWNLLFRIVFHASLDAISEQFVKGLGLLVDEHGVLINTSRGELPRDVVATLAGRFPTLGHNRLLLRRERDGFHLYATPWTKPGFVNYNANIMLKLLVLIRPETDPETFSKKDFISHFVSRGGDAITGGVPSGQMLLSELTTMEIAYTTSDKLIGELESLSVN</sequence>
<accession>A0A9D5KBR9</accession>
<dbReference type="EMBL" id="WJKJ01000272">
    <property type="protein sequence ID" value="MBD3365170.1"/>
    <property type="molecule type" value="Genomic_DNA"/>
</dbReference>